<name>A0A285B2Z3_9ENTR</name>
<proteinExistence type="predicted"/>
<reference evidence="3" key="1">
    <citation type="submission" date="2017-08" db="EMBL/GenBank/DDBJ databases">
        <authorList>
            <person name="Brisse S."/>
        </authorList>
    </citation>
    <scope>NUCLEOTIDE SEQUENCE [LARGE SCALE GENOMIC DNA]</scope>
    <source>
        <strain evidence="3">06D021</strain>
    </source>
</reference>
<evidence type="ECO:0000256" key="1">
    <source>
        <dbReference type="SAM" id="MobiDB-lite"/>
    </source>
</evidence>
<evidence type="ECO:0000313" key="2">
    <source>
        <dbReference type="EMBL" id="SNU35242.1"/>
    </source>
</evidence>
<sequence>MKPVDCPRPQETQSEHQTKNNRSYRSPVLNYSDGKLSELSEAGIKSTVKTWITPAKYLQIVIP</sequence>
<dbReference type="Proteomes" id="UP000220639">
    <property type="component" value="Unassembled WGS sequence"/>
</dbReference>
<organism evidence="2 3">
    <name type="scientific">Klebsiella grimontii</name>
    <dbReference type="NCBI Taxonomy" id="2058152"/>
    <lineage>
        <taxon>Bacteria</taxon>
        <taxon>Pseudomonadati</taxon>
        <taxon>Pseudomonadota</taxon>
        <taxon>Gammaproteobacteria</taxon>
        <taxon>Enterobacterales</taxon>
        <taxon>Enterobacteriaceae</taxon>
        <taxon>Klebsiella/Raoultella group</taxon>
        <taxon>Klebsiella</taxon>
    </lineage>
</organism>
<evidence type="ECO:0000313" key="3">
    <source>
        <dbReference type="Proteomes" id="UP000220639"/>
    </source>
</evidence>
<accession>A0A285B2Z3</accession>
<dbReference type="EMBL" id="FZTC01000018">
    <property type="protein sequence ID" value="SNU35242.1"/>
    <property type="molecule type" value="Genomic_DNA"/>
</dbReference>
<protein>
    <submittedName>
        <fullName evidence="2">Uncharacterized protein</fullName>
    </submittedName>
</protein>
<feature type="region of interest" description="Disordered" evidence="1">
    <location>
        <begin position="1"/>
        <end position="29"/>
    </location>
</feature>
<dbReference type="AlphaFoldDB" id="A0A285B2Z3"/>
<gene>
    <name evidence="2" type="ORF">KOSB73_250002</name>
</gene>